<dbReference type="RefSeq" id="WP_345433284.1">
    <property type="nucleotide sequence ID" value="NZ_BAABHK010000006.1"/>
</dbReference>
<organism evidence="2 3">
    <name type="scientific">Actinoallomurus vinaceus</name>
    <dbReference type="NCBI Taxonomy" id="1080074"/>
    <lineage>
        <taxon>Bacteria</taxon>
        <taxon>Bacillati</taxon>
        <taxon>Actinomycetota</taxon>
        <taxon>Actinomycetes</taxon>
        <taxon>Streptosporangiales</taxon>
        <taxon>Thermomonosporaceae</taxon>
        <taxon>Actinoallomurus</taxon>
    </lineage>
</organism>
<proteinExistence type="predicted"/>
<keyword evidence="1" id="KW-0812">Transmembrane</keyword>
<feature type="transmembrane region" description="Helical" evidence="1">
    <location>
        <begin position="87"/>
        <end position="108"/>
    </location>
</feature>
<dbReference type="Proteomes" id="UP001501442">
    <property type="component" value="Unassembled WGS sequence"/>
</dbReference>
<dbReference type="EMBL" id="BAABHK010000006">
    <property type="protein sequence ID" value="GAA4629180.1"/>
    <property type="molecule type" value="Genomic_DNA"/>
</dbReference>
<evidence type="ECO:0000256" key="1">
    <source>
        <dbReference type="SAM" id="Phobius"/>
    </source>
</evidence>
<keyword evidence="1" id="KW-0472">Membrane</keyword>
<protein>
    <submittedName>
        <fullName evidence="2">Uncharacterized protein</fullName>
    </submittedName>
</protein>
<feature type="transmembrane region" description="Helical" evidence="1">
    <location>
        <begin position="52"/>
        <end position="72"/>
    </location>
</feature>
<sequence length="175" mass="18313">MTWLPAPAVTVPVLLAGLAVVDGAFAGFRAATGRNARIRKRDYALAAARRGAAVSVPGLAVTAVVSLTGAAGEGHRYRDLVEAGTRMLAVLAPFAAVVILSLVAYWLLPLRESTFMILVGLGPLTLARPAVVAAAVAAAGLGSRDWLIWAAAVTAAVGVLLVEPWVHRRWYREPL</sequence>
<evidence type="ECO:0000313" key="2">
    <source>
        <dbReference type="EMBL" id="GAA4629180.1"/>
    </source>
</evidence>
<feature type="transmembrane region" description="Helical" evidence="1">
    <location>
        <begin position="6"/>
        <end position="31"/>
    </location>
</feature>
<feature type="transmembrane region" description="Helical" evidence="1">
    <location>
        <begin position="115"/>
        <end position="140"/>
    </location>
</feature>
<evidence type="ECO:0000313" key="3">
    <source>
        <dbReference type="Proteomes" id="UP001501442"/>
    </source>
</evidence>
<reference evidence="3" key="1">
    <citation type="journal article" date="2019" name="Int. J. Syst. Evol. Microbiol.">
        <title>The Global Catalogue of Microorganisms (GCM) 10K type strain sequencing project: providing services to taxonomists for standard genome sequencing and annotation.</title>
        <authorList>
            <consortium name="The Broad Institute Genomics Platform"/>
            <consortium name="The Broad Institute Genome Sequencing Center for Infectious Disease"/>
            <person name="Wu L."/>
            <person name="Ma J."/>
        </authorList>
    </citation>
    <scope>NUCLEOTIDE SEQUENCE [LARGE SCALE GENOMIC DNA]</scope>
    <source>
        <strain evidence="3">JCM 17939</strain>
    </source>
</reference>
<comment type="caution">
    <text evidence="2">The sequence shown here is derived from an EMBL/GenBank/DDBJ whole genome shotgun (WGS) entry which is preliminary data.</text>
</comment>
<keyword evidence="3" id="KW-1185">Reference proteome</keyword>
<feature type="transmembrane region" description="Helical" evidence="1">
    <location>
        <begin position="146"/>
        <end position="166"/>
    </location>
</feature>
<name>A0ABP8UE27_9ACTN</name>
<keyword evidence="1" id="KW-1133">Transmembrane helix</keyword>
<gene>
    <name evidence="2" type="ORF">GCM10023196_048840</name>
</gene>
<accession>A0ABP8UE27</accession>